<dbReference type="CDD" id="cd21140">
    <property type="entry name" value="Cas6_I-like"/>
    <property type="match status" value="1"/>
</dbReference>
<reference evidence="6 7" key="1">
    <citation type="submission" date="2020-03" db="EMBL/GenBank/DDBJ databases">
        <title>Genomic Encyclopedia of Type Strains, Phase IV (KMG-IV): sequencing the most valuable type-strain genomes for metagenomic binning, comparative biology and taxonomic classification.</title>
        <authorList>
            <person name="Goeker M."/>
        </authorList>
    </citation>
    <scope>NUCLEOTIDE SEQUENCE [LARGE SCALE GENOMIC DNA]</scope>
    <source>
        <strain evidence="6 7">DSM 5718</strain>
    </source>
</reference>
<dbReference type="GO" id="GO:0003723">
    <property type="term" value="F:RNA binding"/>
    <property type="evidence" value="ECO:0007669"/>
    <property type="project" value="UniProtKB-KW"/>
</dbReference>
<dbReference type="Pfam" id="PF21350">
    <property type="entry name" value="Cas6_I-A"/>
    <property type="match status" value="1"/>
</dbReference>
<dbReference type="GO" id="GO:0016788">
    <property type="term" value="F:hydrolase activity, acting on ester bonds"/>
    <property type="evidence" value="ECO:0007669"/>
    <property type="project" value="InterPro"/>
</dbReference>
<feature type="active site" description="Proton acceptor" evidence="4">
    <location>
        <position position="28"/>
    </location>
</feature>
<evidence type="ECO:0000256" key="4">
    <source>
        <dbReference type="PIRSR" id="PIRSR005054-50"/>
    </source>
</evidence>
<dbReference type="Gene3D" id="3.30.70.1900">
    <property type="match status" value="1"/>
</dbReference>
<dbReference type="EMBL" id="JAASRN010000002">
    <property type="protein sequence ID" value="NIK73901.1"/>
    <property type="molecule type" value="Genomic_DNA"/>
</dbReference>
<evidence type="ECO:0000313" key="7">
    <source>
        <dbReference type="Proteomes" id="UP000537126"/>
    </source>
</evidence>
<dbReference type="InterPro" id="IPR049435">
    <property type="entry name" value="Cas_Cas6_C"/>
</dbReference>
<evidence type="ECO:0000256" key="1">
    <source>
        <dbReference type="ARBA" id="ARBA00005937"/>
    </source>
</evidence>
<dbReference type="PANTHER" id="PTHR36984">
    <property type="entry name" value="CRISPR-ASSOCIATED ENDORIBONUCLEASE CAS6 1"/>
    <property type="match status" value="1"/>
</dbReference>
<feature type="domain" description="CRISPR associated protein Cas6 C-terminal" evidence="5">
    <location>
        <begin position="129"/>
        <end position="261"/>
    </location>
</feature>
<evidence type="ECO:0000259" key="5">
    <source>
        <dbReference type="Pfam" id="PF01881"/>
    </source>
</evidence>
<accession>A0A846MR43</accession>
<organism evidence="6 7">
    <name type="scientific">Thermonema lapsum</name>
    <dbReference type="NCBI Taxonomy" id="28195"/>
    <lineage>
        <taxon>Bacteria</taxon>
        <taxon>Pseudomonadati</taxon>
        <taxon>Bacteroidota</taxon>
        <taxon>Cytophagia</taxon>
        <taxon>Cytophagales</taxon>
        <taxon>Thermonemataceae</taxon>
        <taxon>Thermonema</taxon>
    </lineage>
</organism>
<sequence length="275" mass="31905">MRIQLTLQHLPEAKVDFNYQYQVSSWIYKTLAQADGDFAEWLHQQGYVYGKRAYRLFTFGKLQPRRYSIDQKNRMLVLLENTSTLTLSFYVPETMQHFVTGLFEQQRFRLGSPRYAVDFEVQMVRILPPPLFKETMRYRCESPMLISKQVEGNPYPQYLAPDAPDYASLLLQNLLRKWRAWQRVTALSNEAPLEESLPHGVPFGFSLLSTPRSKLLRVKKTELRGYEFSFELTAPIELHEIGYYAGFGEKNAAAGMGMVQVVRDGNTQVRKNAVL</sequence>
<evidence type="ECO:0000313" key="6">
    <source>
        <dbReference type="EMBL" id="NIK73901.1"/>
    </source>
</evidence>
<proteinExistence type="inferred from homology"/>
<dbReference type="GO" id="GO:0051607">
    <property type="term" value="P:defense response to virus"/>
    <property type="evidence" value="ECO:0007669"/>
    <property type="project" value="UniProtKB-KW"/>
</dbReference>
<dbReference type="RefSeq" id="WP_166919157.1">
    <property type="nucleotide sequence ID" value="NZ_JAASRN010000002.1"/>
</dbReference>
<comment type="similarity">
    <text evidence="1">Belongs to the CRISPR-associated protein Cas6/Cse3/CasE family.</text>
</comment>
<gene>
    <name evidence="6" type="ORF">FHS56_001414</name>
</gene>
<feature type="active site" description="Proton donor" evidence="4">
    <location>
        <position position="43"/>
    </location>
</feature>
<dbReference type="PIRSF" id="PIRSF005054">
    <property type="entry name" value="PF1131"/>
    <property type="match status" value="1"/>
</dbReference>
<dbReference type="Proteomes" id="UP000537126">
    <property type="component" value="Unassembled WGS sequence"/>
</dbReference>
<keyword evidence="2" id="KW-0694">RNA-binding</keyword>
<dbReference type="Pfam" id="PF01881">
    <property type="entry name" value="Cas_Cas6_C"/>
    <property type="match status" value="1"/>
</dbReference>
<keyword evidence="3" id="KW-0051">Antiviral defense</keyword>
<evidence type="ECO:0000256" key="3">
    <source>
        <dbReference type="ARBA" id="ARBA00023118"/>
    </source>
</evidence>
<comment type="caution">
    <text evidence="6">The sequence shown here is derived from an EMBL/GenBank/DDBJ whole genome shotgun (WGS) entry which is preliminary data.</text>
</comment>
<dbReference type="EC" id="3.1.-.-" evidence="6"/>
<dbReference type="Gene3D" id="3.30.70.1890">
    <property type="match status" value="1"/>
</dbReference>
<dbReference type="NCBIfam" id="TIGR01877">
    <property type="entry name" value="cas_cas6"/>
    <property type="match status" value="1"/>
</dbReference>
<keyword evidence="7" id="KW-1185">Reference proteome</keyword>
<name>A0A846MR43_9BACT</name>
<evidence type="ECO:0000256" key="2">
    <source>
        <dbReference type="ARBA" id="ARBA00022884"/>
    </source>
</evidence>
<protein>
    <submittedName>
        <fullName evidence="6">CRISPR-associated endoribonuclease Cas6</fullName>
        <ecNumber evidence="6">3.1.-.-</ecNumber>
    </submittedName>
</protein>
<dbReference type="PANTHER" id="PTHR36984:SF1">
    <property type="entry name" value="CRISPR-ASSOCIATED ENDORIBONUCLEASE CAS6 1"/>
    <property type="match status" value="1"/>
</dbReference>
<dbReference type="InterPro" id="IPR010156">
    <property type="entry name" value="CRISPR-assoc_prot_Cas6"/>
</dbReference>
<dbReference type="InterPro" id="IPR045747">
    <property type="entry name" value="CRISPR-assoc_prot_Cas6_N_sf"/>
</dbReference>
<dbReference type="AlphaFoldDB" id="A0A846MR43"/>
<keyword evidence="6" id="KW-0378">Hydrolase</keyword>